<keyword evidence="1" id="KW-0472">Membrane</keyword>
<name>E1QVC6_VULDI</name>
<protein>
    <submittedName>
        <fullName evidence="2">Uncharacterized protein</fullName>
    </submittedName>
</protein>
<gene>
    <name evidence="2" type="ordered locus">Vdis_0658</name>
</gene>
<dbReference type="RefSeq" id="WP_013335778.1">
    <property type="nucleotide sequence ID" value="NC_014537.1"/>
</dbReference>
<accession>E1QVC6</accession>
<evidence type="ECO:0000313" key="2">
    <source>
        <dbReference type="EMBL" id="ADN50053.1"/>
    </source>
</evidence>
<dbReference type="KEGG" id="vdi:Vdis_0658"/>
<evidence type="ECO:0000313" key="3">
    <source>
        <dbReference type="Proteomes" id="UP000006681"/>
    </source>
</evidence>
<feature type="transmembrane region" description="Helical" evidence="1">
    <location>
        <begin position="299"/>
        <end position="322"/>
    </location>
</feature>
<dbReference type="STRING" id="572478.Vdis_0658"/>
<keyword evidence="1" id="KW-1133">Transmembrane helix</keyword>
<dbReference type="EMBL" id="CP002100">
    <property type="protein sequence ID" value="ADN50053.1"/>
    <property type="molecule type" value="Genomic_DNA"/>
</dbReference>
<dbReference type="HOGENOM" id="CLU_741074_0_0_2"/>
<reference evidence="2 3" key="1">
    <citation type="journal article" date="2010" name="Stand. Genomic Sci.">
        <title>Complete genome sequence of Vulcanisaeta distributa type strain (IC-017).</title>
        <authorList>
            <person name="Mavromatis K."/>
            <person name="Sikorski J."/>
            <person name="Pabst E."/>
            <person name="Teshima H."/>
            <person name="Lapidus A."/>
            <person name="Lucas S."/>
            <person name="Nolan M."/>
            <person name="Glavina Del Rio T."/>
            <person name="Cheng J.F."/>
            <person name="Bruce D."/>
            <person name="Goodwin L."/>
            <person name="Pitluck S."/>
            <person name="Liolios K."/>
            <person name="Ivanova N."/>
            <person name="Mikhailova N."/>
            <person name="Pati A."/>
            <person name="Chen A."/>
            <person name="Palaniappan K."/>
            <person name="Land M."/>
            <person name="Hauser L."/>
            <person name="Chang Y.J."/>
            <person name="Jeffries C.D."/>
            <person name="Rohde M."/>
            <person name="Spring S."/>
            <person name="Goker M."/>
            <person name="Wirth R."/>
            <person name="Woyke T."/>
            <person name="Bristow J."/>
            <person name="Eisen J.A."/>
            <person name="Markowitz V."/>
            <person name="Hugenholtz P."/>
            <person name="Klenk H.P."/>
            <person name="Kyrpides N.C."/>
        </authorList>
    </citation>
    <scope>NUCLEOTIDE SEQUENCE [LARGE SCALE GENOMIC DNA]</scope>
    <source>
        <strain evidence="3">DSM 14429 / JCM 11212 / NBRC 100878 / IC-017</strain>
    </source>
</reference>
<dbReference type="GeneID" id="9751581"/>
<organism evidence="2 3">
    <name type="scientific">Vulcanisaeta distributa (strain DSM 14429 / JCM 11212 / NBRC 100878 / IC-017)</name>
    <dbReference type="NCBI Taxonomy" id="572478"/>
    <lineage>
        <taxon>Archaea</taxon>
        <taxon>Thermoproteota</taxon>
        <taxon>Thermoprotei</taxon>
        <taxon>Thermoproteales</taxon>
        <taxon>Thermoproteaceae</taxon>
        <taxon>Vulcanisaeta</taxon>
    </lineage>
</organism>
<dbReference type="Proteomes" id="UP000006681">
    <property type="component" value="Chromosome"/>
</dbReference>
<feature type="transmembrane region" description="Helical" evidence="1">
    <location>
        <begin position="151"/>
        <end position="169"/>
    </location>
</feature>
<feature type="transmembrane region" description="Helical" evidence="1">
    <location>
        <begin position="204"/>
        <end position="222"/>
    </location>
</feature>
<reference evidence="3" key="2">
    <citation type="journal article" date="2010" name="Stand. Genomic Sci.">
        <title>Complete genome sequence of Vulcanisaeta distributa type strain (IC-017T).</title>
        <authorList>
            <person name="Mavromatis K."/>
            <person name="Sikorski J."/>
            <person name="Pabst E."/>
            <person name="Teshima H."/>
            <person name="Lapidus A."/>
            <person name="Lucas S."/>
            <person name="Nolan M."/>
            <person name="Glavina Del Rio T."/>
            <person name="Cheng J."/>
            <person name="Bruce D."/>
            <person name="Goodwin L."/>
            <person name="Pitluck S."/>
            <person name="Liolios K."/>
            <person name="Ivanova N."/>
            <person name="Mikhailova N."/>
            <person name="Pati A."/>
            <person name="Chen A."/>
            <person name="Palaniappan K."/>
            <person name="Land M."/>
            <person name="Hauser L."/>
            <person name="Chang Y."/>
            <person name="Jeffries C."/>
            <person name="Rohde M."/>
            <person name="Spring S."/>
            <person name="Goker M."/>
            <person name="Wirth R."/>
            <person name="Woyke T."/>
            <person name="Bristow J."/>
            <person name="Eisen J."/>
            <person name="Markowitz V."/>
            <person name="Hugenholtz P."/>
            <person name="Klenk H."/>
            <person name="Kyrpides N."/>
        </authorList>
    </citation>
    <scope>NUCLEOTIDE SEQUENCE [LARGE SCALE GENOMIC DNA]</scope>
    <source>
        <strain evidence="3">DSM 14429 / JCM 11212 / NBRC 100878 / IC-017</strain>
    </source>
</reference>
<dbReference type="OrthoDB" id="27959at2157"/>
<dbReference type="AlphaFoldDB" id="E1QVC6"/>
<keyword evidence="3" id="KW-1185">Reference proteome</keyword>
<keyword evidence="1" id="KW-0812">Transmembrane</keyword>
<feature type="transmembrane region" description="Helical" evidence="1">
    <location>
        <begin position="328"/>
        <end position="350"/>
    </location>
</feature>
<sequence>MGPGPIKPWLRARLEEALLMMLATPLFLAQPVSRVLDTLINEAQRLSINRPLVRRLLMARAVISMNEPITKYVGGLGSMLEAMVNAERLGIEPGTAILYILRELDDYLGRLRGDYRDLVILLDTLTVITLAMVPMTIVLVSRALNMNPTTYLVMTYASAAPITALLGWNLDPGLVPIDNELTRYMGIALALSVPIYVITRSIALTWLVFSTAFLGLSLNWYVGRVRAINELRHTAVNRVMRAAVTLRLDQARSRNWLEGFISEYARVVAVTGMGRPDVINVAVTSLTHVVNSVMEARRIGYASIIVSLALMEVILVITRLIAAQVPGGVAMLQFMLPTVIIGGFMSGYVLDSVTTGMYATVPLVVTYIALTMA</sequence>
<evidence type="ECO:0000256" key="1">
    <source>
        <dbReference type="SAM" id="Phobius"/>
    </source>
</evidence>
<dbReference type="eggNOG" id="arCOG13795">
    <property type="taxonomic scope" value="Archaea"/>
</dbReference>
<feature type="transmembrane region" description="Helical" evidence="1">
    <location>
        <begin position="118"/>
        <end position="139"/>
    </location>
</feature>
<proteinExistence type="predicted"/>